<evidence type="ECO:0000256" key="8">
    <source>
        <dbReference type="ARBA" id="ARBA00022801"/>
    </source>
</evidence>
<keyword evidence="11 12" id="KW-0961">Cell wall biogenesis/degradation</keyword>
<keyword evidence="9 12" id="KW-0133">Cell shape</keyword>
<evidence type="ECO:0000256" key="4">
    <source>
        <dbReference type="ARBA" id="ARBA00022676"/>
    </source>
</evidence>
<dbReference type="InterPro" id="IPR005490">
    <property type="entry name" value="LD_TPept_cat_dom"/>
</dbReference>
<keyword evidence="8" id="KW-0378">Hydrolase</keyword>
<comment type="subcellular location">
    <subcellularLocation>
        <location evidence="1">Periplasm</location>
    </subcellularLocation>
</comment>
<dbReference type="InterPro" id="IPR018392">
    <property type="entry name" value="LysM"/>
</dbReference>
<dbReference type="EMBL" id="JBEQCT010000002">
    <property type="protein sequence ID" value="MFM2484370.1"/>
    <property type="molecule type" value="Genomic_DNA"/>
</dbReference>
<evidence type="ECO:0000256" key="10">
    <source>
        <dbReference type="ARBA" id="ARBA00022984"/>
    </source>
</evidence>
<protein>
    <submittedName>
        <fullName evidence="15">L,D-transpeptidase family protein</fullName>
    </submittedName>
</protein>
<evidence type="ECO:0000256" key="1">
    <source>
        <dbReference type="ARBA" id="ARBA00004418"/>
    </source>
</evidence>
<keyword evidence="5" id="KW-0808">Transferase</keyword>
<dbReference type="Proteomes" id="UP001629953">
    <property type="component" value="Unassembled WGS sequence"/>
</dbReference>
<evidence type="ECO:0000256" key="7">
    <source>
        <dbReference type="ARBA" id="ARBA00022764"/>
    </source>
</evidence>
<dbReference type="SUPFAM" id="SSF54106">
    <property type="entry name" value="LysM domain"/>
    <property type="match status" value="1"/>
</dbReference>
<dbReference type="PROSITE" id="PS51782">
    <property type="entry name" value="LYSM"/>
    <property type="match status" value="1"/>
</dbReference>
<comment type="pathway">
    <text evidence="2 12">Cell wall biogenesis; peptidoglycan biosynthesis.</text>
</comment>
<keyword evidence="6" id="KW-0732">Signal</keyword>
<feature type="active site" description="Proton donor/acceptor" evidence="12">
    <location>
        <position position="232"/>
    </location>
</feature>
<comment type="similarity">
    <text evidence="3">Belongs to the YkuD family.</text>
</comment>
<keyword evidence="7" id="KW-0574">Periplasm</keyword>
<evidence type="ECO:0000313" key="15">
    <source>
        <dbReference type="EMBL" id="MFM2484370.1"/>
    </source>
</evidence>
<keyword evidence="4" id="KW-0328">Glycosyltransferase</keyword>
<dbReference type="CDD" id="cd00118">
    <property type="entry name" value="LysM"/>
    <property type="match status" value="1"/>
</dbReference>
<comment type="caution">
    <text evidence="15">The sequence shown here is derived from an EMBL/GenBank/DDBJ whole genome shotgun (WGS) entry which is preliminary data.</text>
</comment>
<proteinExistence type="inferred from homology"/>
<evidence type="ECO:0000256" key="9">
    <source>
        <dbReference type="ARBA" id="ARBA00022960"/>
    </source>
</evidence>
<sequence>MTGFFCSEYGIYYTAVSAISVAKKPLILYDKTLLLGPDKESVYMLLRVCLILISLWSSCLFARTYTLPIDNSRLIGTNTQYVVHQGDTIASIANHYDIGFLALMAANPGVDPFLPKVGKKLLIPLQTLLPEGKQQGIVVNIAQLQLFYFRPKFHQVDVFPIGIGRIGWNTPVTTTHIAQKIPNPTWTPTEHIRQEYAMKGVILPQVVPAGANNPLGDYAMRLGYGNGEYLIHGTNKSFGVGLRVSSGCIRLFPRNIQYLFSQAHVGMMVRIINQPVQYSREPNGQLYLEVTRPLSQAKADQTQAVSIPTDPKILKFLTKKGIDQQQLVKVLTQRSGYPELVGRAVND</sequence>
<feature type="domain" description="LysM" evidence="13">
    <location>
        <begin position="79"/>
        <end position="123"/>
    </location>
</feature>
<dbReference type="PANTHER" id="PTHR30582:SF24">
    <property type="entry name" value="L,D-TRANSPEPTIDASE ERFK_SRFK-RELATED"/>
    <property type="match status" value="1"/>
</dbReference>
<evidence type="ECO:0000259" key="13">
    <source>
        <dbReference type="PROSITE" id="PS51782"/>
    </source>
</evidence>
<evidence type="ECO:0000259" key="14">
    <source>
        <dbReference type="PROSITE" id="PS52029"/>
    </source>
</evidence>
<dbReference type="Gene3D" id="2.40.440.10">
    <property type="entry name" value="L,D-transpeptidase catalytic domain-like"/>
    <property type="match status" value="1"/>
</dbReference>
<keyword evidence="16" id="KW-1185">Reference proteome</keyword>
<reference evidence="15 16" key="1">
    <citation type="journal article" date="2013" name="Int. J. Syst. Evol. Microbiol.">
        <title>Celerinatantimonas yamalensis sp. nov., a cold-adapted diazotrophic bacterium from a cold permafrost brine.</title>
        <authorList>
            <person name="Shcherbakova V."/>
            <person name="Chuvilskaya N."/>
            <person name="Rivkina E."/>
            <person name="Demidov N."/>
            <person name="Uchaeva V."/>
            <person name="Suetin S."/>
            <person name="Suzina N."/>
            <person name="Gilichinsky D."/>
        </authorList>
    </citation>
    <scope>NUCLEOTIDE SEQUENCE [LARGE SCALE GENOMIC DNA]</scope>
    <source>
        <strain evidence="15 16">C7</strain>
    </source>
</reference>
<evidence type="ECO:0000256" key="12">
    <source>
        <dbReference type="PROSITE-ProRule" id="PRU01373"/>
    </source>
</evidence>
<evidence type="ECO:0000256" key="5">
    <source>
        <dbReference type="ARBA" id="ARBA00022679"/>
    </source>
</evidence>
<dbReference type="RefSeq" id="WP_408622551.1">
    <property type="nucleotide sequence ID" value="NZ_JBEQCT010000002.1"/>
</dbReference>
<dbReference type="Pfam" id="PF03734">
    <property type="entry name" value="YkuD"/>
    <property type="match status" value="1"/>
</dbReference>
<gene>
    <name evidence="15" type="ORF">ABUE30_04690</name>
</gene>
<dbReference type="PANTHER" id="PTHR30582">
    <property type="entry name" value="L,D-TRANSPEPTIDASE"/>
    <property type="match status" value="1"/>
</dbReference>
<dbReference type="Pfam" id="PF01476">
    <property type="entry name" value="LysM"/>
    <property type="match status" value="1"/>
</dbReference>
<evidence type="ECO:0000256" key="2">
    <source>
        <dbReference type="ARBA" id="ARBA00004752"/>
    </source>
</evidence>
<evidence type="ECO:0000256" key="3">
    <source>
        <dbReference type="ARBA" id="ARBA00005992"/>
    </source>
</evidence>
<dbReference type="Gene3D" id="3.10.350.10">
    <property type="entry name" value="LysM domain"/>
    <property type="match status" value="1"/>
</dbReference>
<dbReference type="CDD" id="cd16913">
    <property type="entry name" value="YkuD_like"/>
    <property type="match status" value="1"/>
</dbReference>
<dbReference type="InterPro" id="IPR050979">
    <property type="entry name" value="LD-transpeptidase"/>
</dbReference>
<dbReference type="SMART" id="SM00257">
    <property type="entry name" value="LysM"/>
    <property type="match status" value="1"/>
</dbReference>
<dbReference type="InterPro" id="IPR036779">
    <property type="entry name" value="LysM_dom_sf"/>
</dbReference>
<evidence type="ECO:0000256" key="6">
    <source>
        <dbReference type="ARBA" id="ARBA00022729"/>
    </source>
</evidence>
<keyword evidence="10 12" id="KW-0573">Peptidoglycan synthesis</keyword>
<dbReference type="InterPro" id="IPR038063">
    <property type="entry name" value="Transpep_catalytic_dom"/>
</dbReference>
<feature type="domain" description="L,D-TPase catalytic" evidence="14">
    <location>
        <begin position="135"/>
        <end position="272"/>
    </location>
</feature>
<dbReference type="InterPro" id="IPR041597">
    <property type="entry name" value="Ldt_C"/>
</dbReference>
<evidence type="ECO:0000256" key="11">
    <source>
        <dbReference type="ARBA" id="ARBA00023316"/>
    </source>
</evidence>
<dbReference type="SUPFAM" id="SSF141523">
    <property type="entry name" value="L,D-transpeptidase catalytic domain-like"/>
    <property type="match status" value="1"/>
</dbReference>
<organism evidence="15 16">
    <name type="scientific">Celerinatantimonas yamalensis</name>
    <dbReference type="NCBI Taxonomy" id="559956"/>
    <lineage>
        <taxon>Bacteria</taxon>
        <taxon>Pseudomonadati</taxon>
        <taxon>Pseudomonadota</taxon>
        <taxon>Gammaproteobacteria</taxon>
        <taxon>Celerinatantimonadaceae</taxon>
        <taxon>Celerinatantimonas</taxon>
    </lineage>
</organism>
<dbReference type="PROSITE" id="PS52029">
    <property type="entry name" value="LD_TPASE"/>
    <property type="match status" value="1"/>
</dbReference>
<name>A0ABW9G3W3_9GAMM</name>
<feature type="active site" description="Nucleophile" evidence="12">
    <location>
        <position position="248"/>
    </location>
</feature>
<dbReference type="Pfam" id="PF17969">
    <property type="entry name" value="Ldt_C"/>
    <property type="match status" value="1"/>
</dbReference>
<accession>A0ABW9G3W3</accession>
<evidence type="ECO:0000313" key="16">
    <source>
        <dbReference type="Proteomes" id="UP001629953"/>
    </source>
</evidence>